<protein>
    <submittedName>
        <fullName evidence="2">Uncharacterized protein</fullName>
    </submittedName>
</protein>
<name>A0ABN1MSX0_9FLAO</name>
<keyword evidence="1" id="KW-0732">Signal</keyword>
<gene>
    <name evidence="2" type="ORF">GCM10009118_27740</name>
</gene>
<evidence type="ECO:0000313" key="3">
    <source>
        <dbReference type="Proteomes" id="UP001501126"/>
    </source>
</evidence>
<accession>A0ABN1MSX0</accession>
<dbReference type="Proteomes" id="UP001501126">
    <property type="component" value="Unassembled WGS sequence"/>
</dbReference>
<comment type="caution">
    <text evidence="2">The sequence shown here is derived from an EMBL/GenBank/DDBJ whole genome shotgun (WGS) entry which is preliminary data.</text>
</comment>
<proteinExistence type="predicted"/>
<feature type="signal peptide" evidence="1">
    <location>
        <begin position="1"/>
        <end position="19"/>
    </location>
</feature>
<dbReference type="RefSeq" id="WP_343789033.1">
    <property type="nucleotide sequence ID" value="NZ_BAAAFH010000022.1"/>
</dbReference>
<organism evidence="2 3">
    <name type="scientific">Wandonia haliotis</name>
    <dbReference type="NCBI Taxonomy" id="574963"/>
    <lineage>
        <taxon>Bacteria</taxon>
        <taxon>Pseudomonadati</taxon>
        <taxon>Bacteroidota</taxon>
        <taxon>Flavobacteriia</taxon>
        <taxon>Flavobacteriales</taxon>
        <taxon>Crocinitomicaceae</taxon>
        <taxon>Wandonia</taxon>
    </lineage>
</organism>
<sequence>MIRKFLFTIYLFLALPSLSQSGPMVEKIIDFETNEAVFIVTQEFMLHMKSGDTVFVEWNIHPERTGFIIDDFVLIFPEGFEGNLRKSILTFYLENGQQIPLPASYFMEELPALFFTLSPIQKRTISRSPLKTITLSSSKQTYHFFDLSGRNKHFMQQLFEEEQNTIYSPVNWLNPYYYDE</sequence>
<evidence type="ECO:0000256" key="1">
    <source>
        <dbReference type="SAM" id="SignalP"/>
    </source>
</evidence>
<evidence type="ECO:0000313" key="2">
    <source>
        <dbReference type="EMBL" id="GAA0876364.1"/>
    </source>
</evidence>
<dbReference type="EMBL" id="BAAAFH010000022">
    <property type="protein sequence ID" value="GAA0876364.1"/>
    <property type="molecule type" value="Genomic_DNA"/>
</dbReference>
<reference evidence="2 3" key="1">
    <citation type="journal article" date="2019" name="Int. J. Syst. Evol. Microbiol.">
        <title>The Global Catalogue of Microorganisms (GCM) 10K type strain sequencing project: providing services to taxonomists for standard genome sequencing and annotation.</title>
        <authorList>
            <consortium name="The Broad Institute Genomics Platform"/>
            <consortium name="The Broad Institute Genome Sequencing Center for Infectious Disease"/>
            <person name="Wu L."/>
            <person name="Ma J."/>
        </authorList>
    </citation>
    <scope>NUCLEOTIDE SEQUENCE [LARGE SCALE GENOMIC DNA]</scope>
    <source>
        <strain evidence="2 3">JCM 16083</strain>
    </source>
</reference>
<keyword evidence="3" id="KW-1185">Reference proteome</keyword>
<feature type="chain" id="PRO_5045114750" evidence="1">
    <location>
        <begin position="20"/>
        <end position="180"/>
    </location>
</feature>